<proteinExistence type="inferred from homology"/>
<dbReference type="PANTHER" id="PTHR36512">
    <property type="entry name" value="D-AMINOPEPTIDASE"/>
    <property type="match status" value="1"/>
</dbReference>
<name>A0A1M7Y5B0_9FIRM</name>
<keyword evidence="3" id="KW-0378">Hydrolase</keyword>
<dbReference type="InterPro" id="IPR016117">
    <property type="entry name" value="ArgJ-like_dom_sf"/>
</dbReference>
<dbReference type="RefSeq" id="WP_073588313.1">
    <property type="nucleotide sequence ID" value="NZ_FRFD01000004.1"/>
</dbReference>
<comment type="similarity">
    <text evidence="1">Belongs to the peptidase S58 family.</text>
</comment>
<dbReference type="PANTHER" id="PTHR36512:SF3">
    <property type="entry name" value="BLR5678 PROTEIN"/>
    <property type="match status" value="1"/>
</dbReference>
<organism evidence="3 4">
    <name type="scientific">Anaerocolumna xylanovorans DSM 12503</name>
    <dbReference type="NCBI Taxonomy" id="1121345"/>
    <lineage>
        <taxon>Bacteria</taxon>
        <taxon>Bacillati</taxon>
        <taxon>Bacillota</taxon>
        <taxon>Clostridia</taxon>
        <taxon>Lachnospirales</taxon>
        <taxon>Lachnospiraceae</taxon>
        <taxon>Anaerocolumna</taxon>
    </lineage>
</organism>
<keyword evidence="3" id="KW-0031">Aminopeptidase</keyword>
<accession>A0A1M7Y5B0</accession>
<evidence type="ECO:0000313" key="4">
    <source>
        <dbReference type="Proteomes" id="UP000184612"/>
    </source>
</evidence>
<reference evidence="3 4" key="1">
    <citation type="submission" date="2016-12" db="EMBL/GenBank/DDBJ databases">
        <authorList>
            <person name="Song W.-J."/>
            <person name="Kurnit D.M."/>
        </authorList>
    </citation>
    <scope>NUCLEOTIDE SEQUENCE [LARGE SCALE GENOMIC DNA]</scope>
    <source>
        <strain evidence="3 4">DSM 12503</strain>
    </source>
</reference>
<dbReference type="STRING" id="1121345.SAMN02745217_01614"/>
<dbReference type="AlphaFoldDB" id="A0A1M7Y5B0"/>
<gene>
    <name evidence="3" type="ORF">SAMN02745217_01614</name>
</gene>
<sequence length="359" mass="37856">METISINDIDGFKIGHAQNTKGATGCTVVISEKGAVCGVDVRGGSPGTRDTDALNPVNNREKVHAVVLAGGSTFGLDSAGGVMRFLEERKIGRDVGMTVVPNVCGAILFDLKCGDYRSRPDAAMGYSACRAAFEGVPWKSGNYGAGTGATIGTTCGIERAMKGGIGSCAFRFGNLMAGAVIAVNCVGDIYDNETDRIIAGMRTVDGKRLYGSEKAILERYQRQEDLFSGNTIIGTIITNAKLNKAQATKLAAVAQNGIVRCVRPAHTIYDGDTIFTLCTGEIDASLDSVGILACKAVEYAILDAVRSADSFDCYTALKDFRPGTVSQEELKQGGNKNEEENRISDGGAVSVYSSHNKSK</sequence>
<keyword evidence="3" id="KW-0645">Protease</keyword>
<dbReference type="CDD" id="cd02252">
    <property type="entry name" value="nylC_like"/>
    <property type="match status" value="1"/>
</dbReference>
<dbReference type="Pfam" id="PF03576">
    <property type="entry name" value="Peptidase_S58"/>
    <property type="match status" value="1"/>
</dbReference>
<feature type="region of interest" description="Disordered" evidence="2">
    <location>
        <begin position="326"/>
        <end position="359"/>
    </location>
</feature>
<evidence type="ECO:0000256" key="1">
    <source>
        <dbReference type="ARBA" id="ARBA00007068"/>
    </source>
</evidence>
<dbReference type="Proteomes" id="UP000184612">
    <property type="component" value="Unassembled WGS sequence"/>
</dbReference>
<dbReference type="Gene3D" id="3.60.70.12">
    <property type="entry name" value="L-amino peptidase D-ALA esterase/amidase"/>
    <property type="match status" value="1"/>
</dbReference>
<dbReference type="InterPro" id="IPR005321">
    <property type="entry name" value="Peptidase_S58_DmpA"/>
</dbReference>
<evidence type="ECO:0000313" key="3">
    <source>
        <dbReference type="EMBL" id="SHO47666.1"/>
    </source>
</evidence>
<dbReference type="GO" id="GO:0004177">
    <property type="term" value="F:aminopeptidase activity"/>
    <property type="evidence" value="ECO:0007669"/>
    <property type="project" value="UniProtKB-KW"/>
</dbReference>
<dbReference type="SUPFAM" id="SSF56266">
    <property type="entry name" value="DmpA/ArgJ-like"/>
    <property type="match status" value="1"/>
</dbReference>
<dbReference type="OrthoDB" id="9808347at2"/>
<evidence type="ECO:0000256" key="2">
    <source>
        <dbReference type="SAM" id="MobiDB-lite"/>
    </source>
</evidence>
<dbReference type="EMBL" id="FRFD01000004">
    <property type="protein sequence ID" value="SHO47666.1"/>
    <property type="molecule type" value="Genomic_DNA"/>
</dbReference>
<protein>
    <submittedName>
        <fullName evidence="3">L-aminopeptidase/D-esterase</fullName>
    </submittedName>
</protein>
<keyword evidence="4" id="KW-1185">Reference proteome</keyword>
<feature type="compositionally biased region" description="Basic and acidic residues" evidence="2">
    <location>
        <begin position="328"/>
        <end position="343"/>
    </location>
</feature>